<evidence type="ECO:0000256" key="1">
    <source>
        <dbReference type="SAM" id="MobiDB-lite"/>
    </source>
</evidence>
<dbReference type="GO" id="GO:0005880">
    <property type="term" value="C:nuclear microtubule"/>
    <property type="evidence" value="ECO:0007669"/>
    <property type="project" value="EnsemblFungi"/>
</dbReference>
<organism evidence="2 3">
    <name type="scientific">Kazachstania africana (strain ATCC 22294 / BCRC 22015 / CBS 2517 / CECT 1963 / NBRC 1671 / NRRL Y-8276)</name>
    <name type="common">Yeast</name>
    <name type="synonym">Kluyveromyces africanus</name>
    <dbReference type="NCBI Taxonomy" id="1071382"/>
    <lineage>
        <taxon>Eukaryota</taxon>
        <taxon>Fungi</taxon>
        <taxon>Dikarya</taxon>
        <taxon>Ascomycota</taxon>
        <taxon>Saccharomycotina</taxon>
        <taxon>Saccharomycetes</taxon>
        <taxon>Saccharomycetales</taxon>
        <taxon>Saccharomycetaceae</taxon>
        <taxon>Kazachstania</taxon>
    </lineage>
</organism>
<sequence length="320" mass="35873">MVIQVQSNNDIVTTSHDTMALFSLNEESVTSTSETLIDNLGVSKKLGNSVLNELDSRTTEKLDELKETHTTLAPKEDTNETSFEQYFGIKHNLQFNRMDSIGHHYMNNIPKTPTKKNLTDQQLQSESIKRQRVEQNSMVKNTPVTEITRRIRRLRIRNSIANNNNSNGNSNINSVRNTPLSKPKPMQPPSFLRPTLNSLNKIKESSRSTSTFDLSRQKSTTTKTLNTNSKSKPATTTTYRSTSGLPKSSSVAVFDRLYKQSTVSRLTSMNNLNDNIKTNAKSVIPPPTTRSKIQFGRSKTSSSLSSNLKDSSSSSRPAWR</sequence>
<dbReference type="GO" id="GO:0070840">
    <property type="term" value="F:dynein complex binding"/>
    <property type="evidence" value="ECO:0007669"/>
    <property type="project" value="EnsemblFungi"/>
</dbReference>
<feature type="compositionally biased region" description="Low complexity" evidence="1">
    <location>
        <begin position="158"/>
        <end position="177"/>
    </location>
</feature>
<dbReference type="Pfam" id="PF17077">
    <property type="entry name" value="Msap1"/>
    <property type="match status" value="1"/>
</dbReference>
<proteinExistence type="predicted"/>
<dbReference type="HOGENOM" id="CLU_821841_0_0_1"/>
<dbReference type="GO" id="GO:0008017">
    <property type="term" value="F:microtubule binding"/>
    <property type="evidence" value="ECO:0007669"/>
    <property type="project" value="EnsemblFungi"/>
</dbReference>
<dbReference type="InParanoid" id="H2AYX1"/>
<feature type="compositionally biased region" description="Polar residues" evidence="1">
    <location>
        <begin position="233"/>
        <end position="246"/>
    </location>
</feature>
<accession>H2AYX1</accession>
<dbReference type="EMBL" id="HE650828">
    <property type="protein sequence ID" value="CCF59527.1"/>
    <property type="molecule type" value="Genomic_DNA"/>
</dbReference>
<dbReference type="OrthoDB" id="4067846at2759"/>
<reference evidence="2 3" key="1">
    <citation type="journal article" date="2011" name="Proc. Natl. Acad. Sci. U.S.A.">
        <title>Evolutionary erosion of yeast sex chromosomes by mating-type switching accidents.</title>
        <authorList>
            <person name="Gordon J.L."/>
            <person name="Armisen D."/>
            <person name="Proux-Wera E."/>
            <person name="Oheigeartaigh S.S."/>
            <person name="Byrne K.P."/>
            <person name="Wolfe K.H."/>
        </authorList>
    </citation>
    <scope>NUCLEOTIDE SEQUENCE [LARGE SCALE GENOMIC DNA]</scope>
    <source>
        <strain evidence="3">ATCC 22294 / BCRC 22015 / CBS 2517 / CECT 1963 / NBRC 1671 / NRRL Y-8276</strain>
    </source>
</reference>
<keyword evidence="3" id="KW-1185">Reference proteome</keyword>
<evidence type="ECO:0000313" key="3">
    <source>
        <dbReference type="Proteomes" id="UP000005220"/>
    </source>
</evidence>
<dbReference type="AlphaFoldDB" id="H2AYX1"/>
<feature type="region of interest" description="Disordered" evidence="1">
    <location>
        <begin position="277"/>
        <end position="320"/>
    </location>
</feature>
<dbReference type="GO" id="GO:0040001">
    <property type="term" value="P:establishment of mitotic spindle localization"/>
    <property type="evidence" value="ECO:0007669"/>
    <property type="project" value="EnsemblFungi"/>
</dbReference>
<dbReference type="GeneID" id="13887524"/>
<name>H2AYX1_KAZAF</name>
<dbReference type="eggNOG" id="ENOG502S5DY">
    <property type="taxonomic scope" value="Eukaryota"/>
</dbReference>
<dbReference type="RefSeq" id="XP_003958662.1">
    <property type="nucleotide sequence ID" value="XM_003958613.1"/>
</dbReference>
<feature type="compositionally biased region" description="Low complexity" evidence="1">
    <location>
        <begin position="218"/>
        <end position="232"/>
    </location>
</feature>
<dbReference type="GO" id="GO:0000022">
    <property type="term" value="P:mitotic spindle elongation"/>
    <property type="evidence" value="ECO:0007669"/>
    <property type="project" value="EnsemblFungi"/>
</dbReference>
<feature type="compositionally biased region" description="Low complexity" evidence="1">
    <location>
        <begin position="298"/>
        <end position="320"/>
    </location>
</feature>
<dbReference type="FunCoup" id="H2AYX1">
    <property type="interactions" value="32"/>
</dbReference>
<dbReference type="GO" id="GO:0005935">
    <property type="term" value="C:cellular bud neck"/>
    <property type="evidence" value="ECO:0007669"/>
    <property type="project" value="EnsemblFungi"/>
</dbReference>
<dbReference type="GO" id="GO:0140661">
    <property type="term" value="F:cytoskeletal motor inhibitor activity"/>
    <property type="evidence" value="ECO:0007669"/>
    <property type="project" value="EnsemblFungi"/>
</dbReference>
<dbReference type="KEGG" id="kaf:KAFR_0H01170"/>
<feature type="region of interest" description="Disordered" evidence="1">
    <location>
        <begin position="158"/>
        <end position="246"/>
    </location>
</feature>
<gene>
    <name evidence="2" type="primary">KAFR0H01170</name>
    <name evidence="2" type="ORF">KAFR_0H01170</name>
</gene>
<evidence type="ECO:0000313" key="2">
    <source>
        <dbReference type="EMBL" id="CCF59527.1"/>
    </source>
</evidence>
<dbReference type="GO" id="GO:0072686">
    <property type="term" value="C:mitotic spindle"/>
    <property type="evidence" value="ECO:0007669"/>
    <property type="project" value="EnsemblFungi"/>
</dbReference>
<dbReference type="Proteomes" id="UP000005220">
    <property type="component" value="Chromosome 8"/>
</dbReference>
<dbReference type="InterPro" id="IPR031401">
    <property type="entry name" value="She1"/>
</dbReference>
<protein>
    <submittedName>
        <fullName evidence="2">Uncharacterized protein</fullName>
    </submittedName>
</protein>